<gene>
    <name evidence="6" type="ORF">HW561_16300</name>
</gene>
<evidence type="ECO:0000256" key="4">
    <source>
        <dbReference type="ARBA" id="ARBA00024201"/>
    </source>
</evidence>
<dbReference type="EMBL" id="JABXWT010000011">
    <property type="protein sequence ID" value="NVO57357.1"/>
    <property type="molecule type" value="Genomic_DNA"/>
</dbReference>
<dbReference type="Pfam" id="PF00756">
    <property type="entry name" value="Esterase"/>
    <property type="match status" value="1"/>
</dbReference>
<evidence type="ECO:0000313" key="6">
    <source>
        <dbReference type="EMBL" id="NVO57357.1"/>
    </source>
</evidence>
<dbReference type="InterPro" id="IPR021764">
    <property type="entry name" value="Enterochelin_esterase_N"/>
</dbReference>
<dbReference type="Gene3D" id="3.40.50.1820">
    <property type="entry name" value="alpha/beta hydrolase"/>
    <property type="match status" value="1"/>
</dbReference>
<keyword evidence="3" id="KW-0378">Hydrolase</keyword>
<dbReference type="InterPro" id="IPR050583">
    <property type="entry name" value="Mycobacterial_A85_antigen"/>
</dbReference>
<keyword evidence="7" id="KW-1185">Reference proteome</keyword>
<dbReference type="Pfam" id="PF11806">
    <property type="entry name" value="Enterochelin_N"/>
    <property type="match status" value="1"/>
</dbReference>
<dbReference type="InterPro" id="IPR014756">
    <property type="entry name" value="Ig_E-set"/>
</dbReference>
<accession>A0ABX2PT65</accession>
<dbReference type="SUPFAM" id="SSF81296">
    <property type="entry name" value="E set domains"/>
    <property type="match status" value="1"/>
</dbReference>
<comment type="subcellular location">
    <subcellularLocation>
        <location evidence="1">Cytoplasm</location>
    </subcellularLocation>
</comment>
<name>A0ABX2PT65_9RHOB</name>
<reference evidence="6 7" key="1">
    <citation type="submission" date="2020-06" db="EMBL/GenBank/DDBJ databases">
        <authorList>
            <person name="Cao W.R."/>
        </authorList>
    </citation>
    <scope>NUCLEOTIDE SEQUENCE [LARGE SCALE GENOMIC DNA]</scope>
    <source>
        <strain evidence="6 7">B1Z28</strain>
    </source>
</reference>
<dbReference type="Proteomes" id="UP000630805">
    <property type="component" value="Unassembled WGS sequence"/>
</dbReference>
<proteinExistence type="inferred from homology"/>
<feature type="domain" description="Enterochelin esterase N-terminal" evidence="5">
    <location>
        <begin position="148"/>
        <end position="233"/>
    </location>
</feature>
<dbReference type="InterPro" id="IPR000801">
    <property type="entry name" value="Esterase-like"/>
</dbReference>
<dbReference type="InterPro" id="IPR029058">
    <property type="entry name" value="AB_hydrolase_fold"/>
</dbReference>
<keyword evidence="2" id="KW-0963">Cytoplasm</keyword>
<evidence type="ECO:0000256" key="2">
    <source>
        <dbReference type="ARBA" id="ARBA00022490"/>
    </source>
</evidence>
<evidence type="ECO:0000256" key="3">
    <source>
        <dbReference type="ARBA" id="ARBA00022801"/>
    </source>
</evidence>
<dbReference type="SUPFAM" id="SSF53474">
    <property type="entry name" value="alpha/beta-Hydrolases"/>
    <property type="match status" value="1"/>
</dbReference>
<dbReference type="RefSeq" id="WP_176866411.1">
    <property type="nucleotide sequence ID" value="NZ_JABXWT010000011.1"/>
</dbReference>
<dbReference type="PANTHER" id="PTHR48098:SF3">
    <property type="entry name" value="IRON(III) ENTEROBACTIN ESTERASE"/>
    <property type="match status" value="1"/>
</dbReference>
<sequence length="512" mass="56156">MPSLVSVQPLTREKRIQTPPGTYVEGMLECAKGSVDLVLSEDGYSDRILLRDVQETHSFRFVSRAPNSILKIGQGTNSTATLNITRTVTPEQQGVAETAVVSDTPLSPRLQQITTGELTIDTFWQDVTRTGTPIVEADHEGSSDHMLLTFLWREDVRNARLIGGPAPDHVWMQRLAQTDLWFASFRVPKDLRLSYRVAPDVPNINASPRENRMALLAVAQADPNNKSPLFPSERDPFAQWSLFGEKTMQEQRQIMGQVTRNVTEHRVDDPKLASGRKIWIHVPSGFKPGATENILQIVFDGAVYLHQLDLPQCTEALVRSGDLQPVATVFVDAVSPGRRSEDLTCNDRFTRFLTNKVLPFACDRIGQEFDADRVVVSGSSFGGLAAAYAALTSSGKIGNFISLSGSFWWGPTGWTKPTPFMNTLPVDPAVRAVLTAGSYEVARHEGDLGILETTGSVTNRLNQAGAGAAMKTYCGGHDYAIWQPALTEALITLFGPANASKHAPEHAVHIRN</sequence>
<dbReference type="PANTHER" id="PTHR48098">
    <property type="entry name" value="ENTEROCHELIN ESTERASE-RELATED"/>
    <property type="match status" value="1"/>
</dbReference>
<comment type="caution">
    <text evidence="6">The sequence shown here is derived from an EMBL/GenBank/DDBJ whole genome shotgun (WGS) entry which is preliminary data.</text>
</comment>
<evidence type="ECO:0000256" key="1">
    <source>
        <dbReference type="ARBA" id="ARBA00004496"/>
    </source>
</evidence>
<evidence type="ECO:0000313" key="7">
    <source>
        <dbReference type="Proteomes" id="UP000630805"/>
    </source>
</evidence>
<organism evidence="6 7">
    <name type="scientific">Ruegeria haliotis</name>
    <dbReference type="NCBI Taxonomy" id="2747601"/>
    <lineage>
        <taxon>Bacteria</taxon>
        <taxon>Pseudomonadati</taxon>
        <taxon>Pseudomonadota</taxon>
        <taxon>Alphaproteobacteria</taxon>
        <taxon>Rhodobacterales</taxon>
        <taxon>Roseobacteraceae</taxon>
        <taxon>Ruegeria</taxon>
    </lineage>
</organism>
<evidence type="ECO:0000259" key="5">
    <source>
        <dbReference type="Pfam" id="PF11806"/>
    </source>
</evidence>
<protein>
    <submittedName>
        <fullName evidence="6">DUF3327 domain-containing protein</fullName>
    </submittedName>
</protein>
<dbReference type="InterPro" id="IPR013783">
    <property type="entry name" value="Ig-like_fold"/>
</dbReference>
<dbReference type="Gene3D" id="2.60.40.10">
    <property type="entry name" value="Immunoglobulins"/>
    <property type="match status" value="1"/>
</dbReference>
<comment type="similarity">
    <text evidence="4">Belongs to the Fes family.</text>
</comment>